<feature type="region of interest" description="Disordered" evidence="1">
    <location>
        <begin position="1"/>
        <end position="29"/>
    </location>
</feature>
<organism evidence="3">
    <name type="scientific">Drosophila persimilis</name>
    <name type="common">Fruit fly</name>
    <dbReference type="NCBI Taxonomy" id="7234"/>
    <lineage>
        <taxon>Eukaryota</taxon>
        <taxon>Metazoa</taxon>
        <taxon>Ecdysozoa</taxon>
        <taxon>Arthropoda</taxon>
        <taxon>Hexapoda</taxon>
        <taxon>Insecta</taxon>
        <taxon>Pterygota</taxon>
        <taxon>Neoptera</taxon>
        <taxon>Endopterygota</taxon>
        <taxon>Diptera</taxon>
        <taxon>Brachycera</taxon>
        <taxon>Muscomorpha</taxon>
        <taxon>Ephydroidea</taxon>
        <taxon>Drosophilidae</taxon>
        <taxon>Drosophila</taxon>
        <taxon>Sophophora</taxon>
    </lineage>
</organism>
<gene>
    <name evidence="2" type="primary">Dper\GL16667</name>
    <name evidence="2" type="ORF">Dper_GL16667</name>
</gene>
<dbReference type="EMBL" id="CH697664">
    <property type="protein sequence ID" value="EDW40032.1"/>
    <property type="molecule type" value="Genomic_DNA"/>
</dbReference>
<accession>B4IS25</accession>
<protein>
    <submittedName>
        <fullName evidence="2">GL16667</fullName>
    </submittedName>
</protein>
<dbReference type="Proteomes" id="UP000008744">
    <property type="component" value="Unassembled WGS sequence"/>
</dbReference>
<dbReference type="AlphaFoldDB" id="B4IS25"/>
<proteinExistence type="predicted"/>
<reference evidence="2 3" key="1">
    <citation type="journal article" date="2007" name="Nature">
        <title>Evolution of genes and genomes on the Drosophila phylogeny.</title>
        <authorList>
            <consortium name="Drosophila 12 Genomes Consortium"/>
            <person name="Clark A.G."/>
            <person name="Eisen M.B."/>
            <person name="Smith D.R."/>
            <person name="Bergman C.M."/>
            <person name="Oliver B."/>
            <person name="Markow T.A."/>
            <person name="Kaufman T.C."/>
            <person name="Kellis M."/>
            <person name="Gelbart W."/>
            <person name="Iyer V.N."/>
            <person name="Pollard D.A."/>
            <person name="Sackton T.B."/>
            <person name="Larracuente A.M."/>
            <person name="Singh N.D."/>
            <person name="Abad J.P."/>
            <person name="Abt D.N."/>
            <person name="Adryan B."/>
            <person name="Aguade M."/>
            <person name="Akashi H."/>
            <person name="Anderson W.W."/>
            <person name="Aquadro C.F."/>
            <person name="Ardell D.H."/>
            <person name="Arguello R."/>
            <person name="Artieri C.G."/>
            <person name="Barbash D.A."/>
            <person name="Barker D."/>
            <person name="Barsanti P."/>
            <person name="Batterham P."/>
            <person name="Batzoglou S."/>
            <person name="Begun D."/>
            <person name="Bhutkar A."/>
            <person name="Blanco E."/>
            <person name="Bosak S.A."/>
            <person name="Bradley R.K."/>
            <person name="Brand A.D."/>
            <person name="Brent M.R."/>
            <person name="Brooks A.N."/>
            <person name="Brown R.H."/>
            <person name="Butlin R.K."/>
            <person name="Caggese C."/>
            <person name="Calvi B.R."/>
            <person name="Bernardo de Carvalho A."/>
            <person name="Caspi A."/>
            <person name="Castrezana S."/>
            <person name="Celniker S.E."/>
            <person name="Chang J.L."/>
            <person name="Chapple C."/>
            <person name="Chatterji S."/>
            <person name="Chinwalla A."/>
            <person name="Civetta A."/>
            <person name="Clifton S.W."/>
            <person name="Comeron J.M."/>
            <person name="Costello J.C."/>
            <person name="Coyne J.A."/>
            <person name="Daub J."/>
            <person name="David R.G."/>
            <person name="Delcher A.L."/>
            <person name="Delehaunty K."/>
            <person name="Do C.B."/>
            <person name="Ebling H."/>
            <person name="Edwards K."/>
            <person name="Eickbush T."/>
            <person name="Evans J.D."/>
            <person name="Filipski A."/>
            <person name="Findeiss S."/>
            <person name="Freyhult E."/>
            <person name="Fulton L."/>
            <person name="Fulton R."/>
            <person name="Garcia A.C."/>
            <person name="Gardiner A."/>
            <person name="Garfield D.A."/>
            <person name="Garvin B.E."/>
            <person name="Gibson G."/>
            <person name="Gilbert D."/>
            <person name="Gnerre S."/>
            <person name="Godfrey J."/>
            <person name="Good R."/>
            <person name="Gotea V."/>
            <person name="Gravely B."/>
            <person name="Greenberg A.J."/>
            <person name="Griffiths-Jones S."/>
            <person name="Gross S."/>
            <person name="Guigo R."/>
            <person name="Gustafson E.A."/>
            <person name="Haerty W."/>
            <person name="Hahn M.W."/>
            <person name="Halligan D.L."/>
            <person name="Halpern A.L."/>
            <person name="Halter G.M."/>
            <person name="Han M.V."/>
            <person name="Heger A."/>
            <person name="Hillier L."/>
            <person name="Hinrichs A.S."/>
            <person name="Holmes I."/>
            <person name="Hoskins R.A."/>
            <person name="Hubisz M.J."/>
            <person name="Hultmark D."/>
            <person name="Huntley M.A."/>
            <person name="Jaffe D.B."/>
            <person name="Jagadeeshan S."/>
            <person name="Jeck W.R."/>
            <person name="Johnson J."/>
            <person name="Jones C.D."/>
            <person name="Jordan W.C."/>
            <person name="Karpen G.H."/>
            <person name="Kataoka E."/>
            <person name="Keightley P.D."/>
            <person name="Kheradpour P."/>
            <person name="Kirkness E.F."/>
            <person name="Koerich L.B."/>
            <person name="Kristiansen K."/>
            <person name="Kudrna D."/>
            <person name="Kulathinal R.J."/>
            <person name="Kumar S."/>
            <person name="Kwok R."/>
            <person name="Lander E."/>
            <person name="Langley C.H."/>
            <person name="Lapoint R."/>
            <person name="Lazzaro B.P."/>
            <person name="Lee S.J."/>
            <person name="Levesque L."/>
            <person name="Li R."/>
            <person name="Lin C.F."/>
            <person name="Lin M.F."/>
            <person name="Lindblad-Toh K."/>
            <person name="Llopart A."/>
            <person name="Long M."/>
            <person name="Low L."/>
            <person name="Lozovsky E."/>
            <person name="Lu J."/>
            <person name="Luo M."/>
            <person name="Machado C.A."/>
            <person name="Makalowski W."/>
            <person name="Marzo M."/>
            <person name="Matsuda M."/>
            <person name="Matzkin L."/>
            <person name="McAllister B."/>
            <person name="McBride C.S."/>
            <person name="McKernan B."/>
            <person name="McKernan K."/>
            <person name="Mendez-Lago M."/>
            <person name="Minx P."/>
            <person name="Mollenhauer M.U."/>
            <person name="Montooth K."/>
            <person name="Mount S.M."/>
            <person name="Mu X."/>
            <person name="Myers E."/>
            <person name="Negre B."/>
            <person name="Newfeld S."/>
            <person name="Nielsen R."/>
            <person name="Noor M.A."/>
            <person name="O'Grady P."/>
            <person name="Pachter L."/>
            <person name="Papaceit M."/>
            <person name="Parisi M.J."/>
            <person name="Parisi M."/>
            <person name="Parts L."/>
            <person name="Pedersen J.S."/>
            <person name="Pesole G."/>
            <person name="Phillippy A.M."/>
            <person name="Ponting C.P."/>
            <person name="Pop M."/>
            <person name="Porcelli D."/>
            <person name="Powell J.R."/>
            <person name="Prohaska S."/>
            <person name="Pruitt K."/>
            <person name="Puig M."/>
            <person name="Quesneville H."/>
            <person name="Ram K.R."/>
            <person name="Rand D."/>
            <person name="Rasmussen M.D."/>
            <person name="Reed L.K."/>
            <person name="Reenan R."/>
            <person name="Reily A."/>
            <person name="Remington K.A."/>
            <person name="Rieger T.T."/>
            <person name="Ritchie M.G."/>
            <person name="Robin C."/>
            <person name="Rogers Y.H."/>
            <person name="Rohde C."/>
            <person name="Rozas J."/>
            <person name="Rubenfield M.J."/>
            <person name="Ruiz A."/>
            <person name="Russo S."/>
            <person name="Salzberg S.L."/>
            <person name="Sanchez-Gracia A."/>
            <person name="Saranga D.J."/>
            <person name="Sato H."/>
            <person name="Schaeffer S.W."/>
            <person name="Schatz M.C."/>
            <person name="Schlenke T."/>
            <person name="Schwartz R."/>
            <person name="Segarra C."/>
            <person name="Singh R.S."/>
            <person name="Sirot L."/>
            <person name="Sirota M."/>
            <person name="Sisneros N.B."/>
            <person name="Smith C.D."/>
            <person name="Smith T.F."/>
            <person name="Spieth J."/>
            <person name="Stage D.E."/>
            <person name="Stark A."/>
            <person name="Stephan W."/>
            <person name="Strausberg R.L."/>
            <person name="Strempel S."/>
            <person name="Sturgill D."/>
            <person name="Sutton G."/>
            <person name="Sutton G.G."/>
            <person name="Tao W."/>
            <person name="Teichmann S."/>
            <person name="Tobari Y.N."/>
            <person name="Tomimura Y."/>
            <person name="Tsolas J.M."/>
            <person name="Valente V.L."/>
            <person name="Venter E."/>
            <person name="Venter J.C."/>
            <person name="Vicario S."/>
            <person name="Vieira F.G."/>
            <person name="Vilella A.J."/>
            <person name="Villasante A."/>
            <person name="Walenz B."/>
            <person name="Wang J."/>
            <person name="Wasserman M."/>
            <person name="Watts T."/>
            <person name="Wilson D."/>
            <person name="Wilson R.K."/>
            <person name="Wing R.A."/>
            <person name="Wolfner M.F."/>
            <person name="Wong A."/>
            <person name="Wong G.K."/>
            <person name="Wu C.I."/>
            <person name="Wu G."/>
            <person name="Yamamoto D."/>
            <person name="Yang H.P."/>
            <person name="Yang S.P."/>
            <person name="Yorke J.A."/>
            <person name="Yoshida K."/>
            <person name="Zdobnov E."/>
            <person name="Zhang P."/>
            <person name="Zhang Y."/>
            <person name="Zimin A.V."/>
            <person name="Baldwin J."/>
            <person name="Abdouelleil A."/>
            <person name="Abdulkadir J."/>
            <person name="Abebe A."/>
            <person name="Abera B."/>
            <person name="Abreu J."/>
            <person name="Acer S.C."/>
            <person name="Aftuck L."/>
            <person name="Alexander A."/>
            <person name="An P."/>
            <person name="Anderson E."/>
            <person name="Anderson S."/>
            <person name="Arachi H."/>
            <person name="Azer M."/>
            <person name="Bachantsang P."/>
            <person name="Barry A."/>
            <person name="Bayul T."/>
            <person name="Berlin A."/>
            <person name="Bessette D."/>
            <person name="Bloom T."/>
            <person name="Blye J."/>
            <person name="Boguslavskiy L."/>
            <person name="Bonnet C."/>
            <person name="Boukhgalter B."/>
            <person name="Bourzgui I."/>
            <person name="Brown A."/>
            <person name="Cahill P."/>
            <person name="Channer S."/>
            <person name="Cheshatsang Y."/>
            <person name="Chuda L."/>
            <person name="Citroen M."/>
            <person name="Collymore A."/>
            <person name="Cooke P."/>
            <person name="Costello M."/>
            <person name="D'Aco K."/>
            <person name="Daza R."/>
            <person name="De Haan G."/>
            <person name="DeGray S."/>
            <person name="DeMaso C."/>
            <person name="Dhargay N."/>
            <person name="Dooley K."/>
            <person name="Dooley E."/>
            <person name="Doricent M."/>
            <person name="Dorje P."/>
            <person name="Dorjee K."/>
            <person name="Dupes A."/>
            <person name="Elong R."/>
            <person name="Falk J."/>
            <person name="Farina A."/>
            <person name="Faro S."/>
            <person name="Ferguson D."/>
            <person name="Fisher S."/>
            <person name="Foley C.D."/>
            <person name="Franke A."/>
            <person name="Friedrich D."/>
            <person name="Gadbois L."/>
            <person name="Gearin G."/>
            <person name="Gearin C.R."/>
            <person name="Giannoukos G."/>
            <person name="Goode T."/>
            <person name="Graham J."/>
            <person name="Grandbois E."/>
            <person name="Grewal S."/>
            <person name="Gyaltsen K."/>
            <person name="Hafez N."/>
            <person name="Hagos B."/>
            <person name="Hall J."/>
            <person name="Henson C."/>
            <person name="Hollinger A."/>
            <person name="Honan T."/>
            <person name="Huard M.D."/>
            <person name="Hughes L."/>
            <person name="Hurhula B."/>
            <person name="Husby M.E."/>
            <person name="Kamat A."/>
            <person name="Kanga B."/>
            <person name="Kashin S."/>
            <person name="Khazanovich D."/>
            <person name="Kisner P."/>
            <person name="Lance K."/>
            <person name="Lara M."/>
            <person name="Lee W."/>
            <person name="Lennon N."/>
            <person name="Letendre F."/>
            <person name="LeVine R."/>
            <person name="Lipovsky A."/>
            <person name="Liu X."/>
            <person name="Liu J."/>
            <person name="Liu S."/>
            <person name="Lokyitsang T."/>
            <person name="Lokyitsang Y."/>
            <person name="Lubonja R."/>
            <person name="Lui A."/>
            <person name="MacDonald P."/>
            <person name="Magnisalis V."/>
            <person name="Maru K."/>
            <person name="Matthews C."/>
            <person name="McCusker W."/>
            <person name="McDonough S."/>
            <person name="Mehta T."/>
            <person name="Meldrim J."/>
            <person name="Meneus L."/>
            <person name="Mihai O."/>
            <person name="Mihalev A."/>
            <person name="Mihova T."/>
            <person name="Mittelman R."/>
            <person name="Mlenga V."/>
            <person name="Montmayeur A."/>
            <person name="Mulrain L."/>
            <person name="Navidi A."/>
            <person name="Naylor J."/>
            <person name="Negash T."/>
            <person name="Nguyen T."/>
            <person name="Nguyen N."/>
            <person name="Nicol R."/>
            <person name="Norbu C."/>
            <person name="Norbu N."/>
            <person name="Novod N."/>
            <person name="O'Neill B."/>
            <person name="Osman S."/>
            <person name="Markiewicz E."/>
            <person name="Oyono O.L."/>
            <person name="Patti C."/>
            <person name="Phunkhang P."/>
            <person name="Pierre F."/>
            <person name="Priest M."/>
            <person name="Raghuraman S."/>
            <person name="Rege F."/>
            <person name="Reyes R."/>
            <person name="Rise C."/>
            <person name="Rogov P."/>
            <person name="Ross K."/>
            <person name="Ryan E."/>
            <person name="Settipalli S."/>
            <person name="Shea T."/>
            <person name="Sherpa N."/>
            <person name="Shi L."/>
            <person name="Shih D."/>
            <person name="Sparrow T."/>
            <person name="Spaulding J."/>
            <person name="Stalker J."/>
            <person name="Stange-Thomann N."/>
            <person name="Stavropoulos S."/>
            <person name="Stone C."/>
            <person name="Strader C."/>
            <person name="Tesfaye S."/>
            <person name="Thomson T."/>
            <person name="Thoulutsang Y."/>
            <person name="Thoulutsang D."/>
            <person name="Topham K."/>
            <person name="Topping I."/>
            <person name="Tsamla T."/>
            <person name="Vassiliev H."/>
            <person name="Vo A."/>
            <person name="Wangchuk T."/>
            <person name="Wangdi T."/>
            <person name="Weiand M."/>
            <person name="Wilkinson J."/>
            <person name="Wilson A."/>
            <person name="Yadav S."/>
            <person name="Young G."/>
            <person name="Yu Q."/>
            <person name="Zembek L."/>
            <person name="Zhong D."/>
            <person name="Zimmer A."/>
            <person name="Zwirko Z."/>
            <person name="Jaffe D.B."/>
            <person name="Alvarez P."/>
            <person name="Brockman W."/>
            <person name="Butler J."/>
            <person name="Chin C."/>
            <person name="Gnerre S."/>
            <person name="Grabherr M."/>
            <person name="Kleber M."/>
            <person name="Mauceli E."/>
            <person name="MacCallum I."/>
        </authorList>
    </citation>
    <scope>NUCLEOTIDE SEQUENCE [LARGE SCALE GENOMIC DNA]</scope>
    <source>
        <strain evidence="3">MSH-3 / Tucson 14011-0111.49</strain>
    </source>
</reference>
<sequence length="94" mass="10306">MPFADDVPSTSPAARATQAETTPKKPRKPMTITIAGEKAITITTIGDSLSHPIPEEDYEFRTAPSGDLSEDRNFRVRGKKSCIIYTQGYHQPGI</sequence>
<name>B4IS25_DROPE</name>
<dbReference type="HOGENOM" id="CLU_2388544_0_0_1"/>
<evidence type="ECO:0000313" key="3">
    <source>
        <dbReference type="Proteomes" id="UP000008744"/>
    </source>
</evidence>
<evidence type="ECO:0000313" key="2">
    <source>
        <dbReference type="EMBL" id="EDW40032.1"/>
    </source>
</evidence>
<evidence type="ECO:0000256" key="1">
    <source>
        <dbReference type="SAM" id="MobiDB-lite"/>
    </source>
</evidence>
<keyword evidence="3" id="KW-1185">Reference proteome</keyword>